<keyword evidence="2" id="KW-0378">Hydrolase</keyword>
<evidence type="ECO:0000313" key="7">
    <source>
        <dbReference type="EMBL" id="PQQ00879.1"/>
    </source>
</evidence>
<dbReference type="PANTHER" id="PTHR10353:SF137">
    <property type="entry name" value="MYROSINASE 3-RELATED"/>
    <property type="match status" value="1"/>
</dbReference>
<dbReference type="InterPro" id="IPR017853">
    <property type="entry name" value="GH"/>
</dbReference>
<dbReference type="Pfam" id="PF00232">
    <property type="entry name" value="Glyco_hydro_1"/>
    <property type="match status" value="1"/>
</dbReference>
<keyword evidence="8" id="KW-1185">Reference proteome</keyword>
<dbReference type="Gene3D" id="3.20.20.80">
    <property type="entry name" value="Glycosidases"/>
    <property type="match status" value="1"/>
</dbReference>
<evidence type="ECO:0000256" key="2">
    <source>
        <dbReference type="ARBA" id="ARBA00022801"/>
    </source>
</evidence>
<dbReference type="SUPFAM" id="SSF51445">
    <property type="entry name" value="(Trans)glycosidases"/>
    <property type="match status" value="1"/>
</dbReference>
<sequence length="620" mass="70617">MAKHLGSLVLSLVLLVGFAFTNNKAANTDDPPIHCDSLNRSSFDALQPGFIFGTTSASYQYEGAVKEGGRGPSIWDTYTHNHSERIMDGSNGDVTVDQYHRYKEDVAIMKNTGLDAYRFSISWSNLLPNGKLSGGVNEDGIKYYNNLINELLLNGLKPFVTIFHWDLPQALEDEYGGFLSPNIVDHFRDYADLCFKEFGDRVKHWITLNEPYTVSHHGYAIGCHAPGRCSAWQNLNCTGGNSGTEPYLVTHHQLLAHAVVVRLYKDEYQAFQNGSIGITLASHWFEPASEATKDINAAFRSLDFMFGWCMDPLSTGDYPHSMRSIVGERLPKFTEEQSKLLNGSFDFIGINYYSARYASDASDIVYLHTSYLTDPHVNVTTELNGVPIGPQTASDWLYVYPKGIHDLMLYIKEKYNDPIIYITENGVDEFNDPKVSLQEALNDTNRIDYYYRHLCYLQASIKTGAKVKGYFAWSLLDNFEWNYGYTVRFGIIYVDFKDDLKRYPKLSMYWFKRFLKKQEKMDRYKALTDSLQADRALVVRREKDLNVKVDSADAIRNSIDNTDSRIEELELQLHKCIIEKNDFEINMKKGHYSRVSCDGLIFVKRNGNDGSSVDVVEGNS</sequence>
<evidence type="ECO:0000313" key="8">
    <source>
        <dbReference type="Proteomes" id="UP000250321"/>
    </source>
</evidence>
<dbReference type="PRINTS" id="PR00131">
    <property type="entry name" value="GLHYDRLASE1"/>
</dbReference>
<dbReference type="OrthoDB" id="65569at2759"/>
<dbReference type="FunFam" id="3.20.20.80:FF:000020">
    <property type="entry name" value="Beta-glucosidase 12"/>
    <property type="match status" value="1"/>
</dbReference>
<dbReference type="PANTHER" id="PTHR10353">
    <property type="entry name" value="GLYCOSYL HYDROLASE"/>
    <property type="match status" value="1"/>
</dbReference>
<dbReference type="AlphaFoldDB" id="A0A314Y7R7"/>
<protein>
    <submittedName>
        <fullName evidence="7">Beta-glucosidase 12 isoform X1</fullName>
    </submittedName>
</protein>
<keyword evidence="6" id="KW-0732">Signal</keyword>
<feature type="coiled-coil region" evidence="5">
    <location>
        <begin position="552"/>
        <end position="586"/>
    </location>
</feature>
<evidence type="ECO:0000256" key="6">
    <source>
        <dbReference type="SAM" id="SignalP"/>
    </source>
</evidence>
<dbReference type="InterPro" id="IPR001360">
    <property type="entry name" value="Glyco_hydro_1"/>
</dbReference>
<comment type="caution">
    <text evidence="7">The sequence shown here is derived from an EMBL/GenBank/DDBJ whole genome shotgun (WGS) entry which is preliminary data.</text>
</comment>
<dbReference type="EMBL" id="PJQY01001640">
    <property type="protein sequence ID" value="PQQ00879.1"/>
    <property type="molecule type" value="Genomic_DNA"/>
</dbReference>
<evidence type="ECO:0000256" key="3">
    <source>
        <dbReference type="ARBA" id="ARBA00023295"/>
    </source>
</evidence>
<dbReference type="PROSITE" id="PS00653">
    <property type="entry name" value="GLYCOSYL_HYDROL_F1_2"/>
    <property type="match status" value="1"/>
</dbReference>
<evidence type="ECO:0000256" key="1">
    <source>
        <dbReference type="ARBA" id="ARBA00010838"/>
    </source>
</evidence>
<keyword evidence="3" id="KW-0326">Glycosidase</keyword>
<accession>A0A314Y7R7</accession>
<gene>
    <name evidence="7" type="ORF">Pyn_13786</name>
</gene>
<name>A0A314Y7R7_PRUYE</name>
<dbReference type="Proteomes" id="UP000250321">
    <property type="component" value="Unassembled WGS sequence"/>
</dbReference>
<feature type="signal peptide" evidence="6">
    <location>
        <begin position="1"/>
        <end position="21"/>
    </location>
</feature>
<evidence type="ECO:0000256" key="4">
    <source>
        <dbReference type="RuleBase" id="RU003690"/>
    </source>
</evidence>
<dbReference type="GO" id="GO:0008422">
    <property type="term" value="F:beta-glucosidase activity"/>
    <property type="evidence" value="ECO:0007669"/>
    <property type="project" value="TreeGrafter"/>
</dbReference>
<comment type="similarity">
    <text evidence="1 4">Belongs to the glycosyl hydrolase 1 family.</text>
</comment>
<evidence type="ECO:0000256" key="5">
    <source>
        <dbReference type="SAM" id="Coils"/>
    </source>
</evidence>
<dbReference type="STRING" id="2094558.A0A314Y7R7"/>
<dbReference type="InterPro" id="IPR033132">
    <property type="entry name" value="GH_1_N_CS"/>
</dbReference>
<keyword evidence="5" id="KW-0175">Coiled coil</keyword>
<proteinExistence type="inferred from homology"/>
<dbReference type="GO" id="GO:0005975">
    <property type="term" value="P:carbohydrate metabolic process"/>
    <property type="evidence" value="ECO:0007669"/>
    <property type="project" value="InterPro"/>
</dbReference>
<reference evidence="7 8" key="1">
    <citation type="submission" date="2018-02" db="EMBL/GenBank/DDBJ databases">
        <title>Draft genome of wild Prunus yedoensis var. nudiflora.</title>
        <authorList>
            <person name="Baek S."/>
            <person name="Kim J.-H."/>
            <person name="Choi K."/>
            <person name="Kim G.-B."/>
            <person name="Cho A."/>
            <person name="Jang H."/>
            <person name="Shin C.-H."/>
            <person name="Yu H.-J."/>
            <person name="Mun J.-H."/>
        </authorList>
    </citation>
    <scope>NUCLEOTIDE SEQUENCE [LARGE SCALE GENOMIC DNA]</scope>
    <source>
        <strain evidence="8">cv. Jeju island</strain>
        <tissue evidence="7">Leaf</tissue>
    </source>
</reference>
<organism evidence="7 8">
    <name type="scientific">Prunus yedoensis var. nudiflora</name>
    <dbReference type="NCBI Taxonomy" id="2094558"/>
    <lineage>
        <taxon>Eukaryota</taxon>
        <taxon>Viridiplantae</taxon>
        <taxon>Streptophyta</taxon>
        <taxon>Embryophyta</taxon>
        <taxon>Tracheophyta</taxon>
        <taxon>Spermatophyta</taxon>
        <taxon>Magnoliopsida</taxon>
        <taxon>eudicotyledons</taxon>
        <taxon>Gunneridae</taxon>
        <taxon>Pentapetalae</taxon>
        <taxon>rosids</taxon>
        <taxon>fabids</taxon>
        <taxon>Rosales</taxon>
        <taxon>Rosaceae</taxon>
        <taxon>Amygdaloideae</taxon>
        <taxon>Amygdaleae</taxon>
        <taxon>Prunus</taxon>
    </lineage>
</organism>
<feature type="chain" id="PRO_5016347140" evidence="6">
    <location>
        <begin position="22"/>
        <end position="620"/>
    </location>
</feature>